<name>A0AAV0JFR1_9ROSI</name>
<sequence>MAVPELDEQRIEEVEELSEKTEKKIVKGVRKILGKENLYQVSERQVREKASEKLGIDLAVEPYKSVVRRAVQDFLEKLKSHGIRPGVQSHLKSVVGTD</sequence>
<proteinExistence type="predicted"/>
<evidence type="ECO:0000259" key="1">
    <source>
        <dbReference type="PROSITE" id="PS51998"/>
    </source>
</evidence>
<dbReference type="PROSITE" id="PS51998">
    <property type="entry name" value="DEK_C"/>
    <property type="match status" value="1"/>
</dbReference>
<evidence type="ECO:0000313" key="3">
    <source>
        <dbReference type="Proteomes" id="UP001154282"/>
    </source>
</evidence>
<dbReference type="Pfam" id="PF08766">
    <property type="entry name" value="DEK_C"/>
    <property type="match status" value="1"/>
</dbReference>
<comment type="caution">
    <text evidence="2">The sequence shown here is derived from an EMBL/GenBank/DDBJ whole genome shotgun (WGS) entry which is preliminary data.</text>
</comment>
<gene>
    <name evidence="2" type="ORF">LITE_LOCUS14097</name>
</gene>
<protein>
    <recommendedName>
        <fullName evidence="1">DEK-C domain-containing protein</fullName>
    </recommendedName>
</protein>
<evidence type="ECO:0000313" key="2">
    <source>
        <dbReference type="EMBL" id="CAI0408758.1"/>
    </source>
</evidence>
<dbReference type="SUPFAM" id="SSF109715">
    <property type="entry name" value="DEK C-terminal domain"/>
    <property type="match status" value="1"/>
</dbReference>
<accession>A0AAV0JFR1</accession>
<keyword evidence="3" id="KW-1185">Reference proteome</keyword>
<dbReference type="Gene3D" id="1.10.10.60">
    <property type="entry name" value="Homeodomain-like"/>
    <property type="match status" value="1"/>
</dbReference>
<organism evidence="2 3">
    <name type="scientific">Linum tenue</name>
    <dbReference type="NCBI Taxonomy" id="586396"/>
    <lineage>
        <taxon>Eukaryota</taxon>
        <taxon>Viridiplantae</taxon>
        <taxon>Streptophyta</taxon>
        <taxon>Embryophyta</taxon>
        <taxon>Tracheophyta</taxon>
        <taxon>Spermatophyta</taxon>
        <taxon>Magnoliopsida</taxon>
        <taxon>eudicotyledons</taxon>
        <taxon>Gunneridae</taxon>
        <taxon>Pentapetalae</taxon>
        <taxon>rosids</taxon>
        <taxon>fabids</taxon>
        <taxon>Malpighiales</taxon>
        <taxon>Linaceae</taxon>
        <taxon>Linum</taxon>
    </lineage>
</organism>
<reference evidence="2" key="1">
    <citation type="submission" date="2022-08" db="EMBL/GenBank/DDBJ databases">
        <authorList>
            <person name="Gutierrez-Valencia J."/>
        </authorList>
    </citation>
    <scope>NUCLEOTIDE SEQUENCE</scope>
</reference>
<feature type="domain" description="DEK-C" evidence="1">
    <location>
        <begin position="19"/>
        <end position="76"/>
    </location>
</feature>
<dbReference type="AlphaFoldDB" id="A0AAV0JFR1"/>
<dbReference type="Proteomes" id="UP001154282">
    <property type="component" value="Unassembled WGS sequence"/>
</dbReference>
<dbReference type="InterPro" id="IPR014876">
    <property type="entry name" value="DEK_C"/>
</dbReference>
<dbReference type="EMBL" id="CAMGYJ010000005">
    <property type="protein sequence ID" value="CAI0408758.1"/>
    <property type="molecule type" value="Genomic_DNA"/>
</dbReference>